<dbReference type="InterPro" id="IPR051735">
    <property type="entry name" value="CFEM_domain"/>
</dbReference>
<keyword evidence="11 17" id="KW-0472">Membrane</keyword>
<evidence type="ECO:0000256" key="3">
    <source>
        <dbReference type="ARBA" id="ARBA00010031"/>
    </source>
</evidence>
<keyword evidence="17" id="KW-0812">Transmembrane</keyword>
<comment type="caution">
    <text evidence="15">Lacks conserved residue(s) required for the propagation of feature annotation.</text>
</comment>
<accession>A0A4Z0YPT7</accession>
<dbReference type="GO" id="GO:0098552">
    <property type="term" value="C:side of membrane"/>
    <property type="evidence" value="ECO:0007669"/>
    <property type="project" value="UniProtKB-KW"/>
</dbReference>
<evidence type="ECO:0000256" key="13">
    <source>
        <dbReference type="ARBA" id="ARBA00023180"/>
    </source>
</evidence>
<protein>
    <recommendedName>
        <fullName evidence="19">CFEM domain-containing protein</fullName>
    </recommendedName>
</protein>
<feature type="domain" description="CFEM" evidence="19">
    <location>
        <begin position="1"/>
        <end position="118"/>
    </location>
</feature>
<keyword evidence="9 18" id="KW-0732">Signal</keyword>
<keyword evidence="14" id="KW-0449">Lipoprotein</keyword>
<feature type="chain" id="PRO_5021226522" description="CFEM domain-containing protein" evidence="18">
    <location>
        <begin position="19"/>
        <end position="273"/>
    </location>
</feature>
<evidence type="ECO:0000256" key="5">
    <source>
        <dbReference type="ARBA" id="ARBA00022525"/>
    </source>
</evidence>
<gene>
    <name evidence="20" type="ORF">E0Z10_g7327</name>
</gene>
<keyword evidence="12" id="KW-1015">Disulfide bond</keyword>
<dbReference type="GO" id="GO:0046872">
    <property type="term" value="F:metal ion binding"/>
    <property type="evidence" value="ECO:0007669"/>
    <property type="project" value="UniProtKB-UniRule"/>
</dbReference>
<dbReference type="PANTHER" id="PTHR37928">
    <property type="entry name" value="CFEM DOMAIN PROTEIN (AFU_ORTHOLOGUE AFUA_6G14090)"/>
    <property type="match status" value="1"/>
</dbReference>
<keyword evidence="5" id="KW-0964">Secreted</keyword>
<dbReference type="AlphaFoldDB" id="A0A4Z0YPT7"/>
<feature type="compositionally biased region" description="Low complexity" evidence="16">
    <location>
        <begin position="112"/>
        <end position="133"/>
    </location>
</feature>
<comment type="subcellular location">
    <subcellularLocation>
        <location evidence="1">Cell membrane</location>
        <topology evidence="1">Lipid-anchor</topology>
        <topology evidence="1">GPI-anchor</topology>
    </subcellularLocation>
    <subcellularLocation>
        <location evidence="2">Secreted</location>
    </subcellularLocation>
</comment>
<evidence type="ECO:0000256" key="8">
    <source>
        <dbReference type="ARBA" id="ARBA00022723"/>
    </source>
</evidence>
<evidence type="ECO:0000256" key="1">
    <source>
        <dbReference type="ARBA" id="ARBA00004609"/>
    </source>
</evidence>
<dbReference type="GO" id="GO:0005886">
    <property type="term" value="C:plasma membrane"/>
    <property type="evidence" value="ECO:0007669"/>
    <property type="project" value="UniProtKB-SubCell"/>
</dbReference>
<feature type="region of interest" description="Disordered" evidence="16">
    <location>
        <begin position="253"/>
        <end position="273"/>
    </location>
</feature>
<dbReference type="STRING" id="37992.A0A4Z0YPT7"/>
<evidence type="ECO:0000256" key="2">
    <source>
        <dbReference type="ARBA" id="ARBA00004613"/>
    </source>
</evidence>
<feature type="signal peptide" evidence="18">
    <location>
        <begin position="1"/>
        <end position="18"/>
    </location>
</feature>
<feature type="transmembrane region" description="Helical" evidence="17">
    <location>
        <begin position="147"/>
        <end position="169"/>
    </location>
</feature>
<evidence type="ECO:0000313" key="21">
    <source>
        <dbReference type="Proteomes" id="UP000297716"/>
    </source>
</evidence>
<evidence type="ECO:0000256" key="14">
    <source>
        <dbReference type="ARBA" id="ARBA00023288"/>
    </source>
</evidence>
<organism evidence="20 21">
    <name type="scientific">Xylaria hypoxylon</name>
    <dbReference type="NCBI Taxonomy" id="37992"/>
    <lineage>
        <taxon>Eukaryota</taxon>
        <taxon>Fungi</taxon>
        <taxon>Dikarya</taxon>
        <taxon>Ascomycota</taxon>
        <taxon>Pezizomycotina</taxon>
        <taxon>Sordariomycetes</taxon>
        <taxon>Xylariomycetidae</taxon>
        <taxon>Xylariales</taxon>
        <taxon>Xylariaceae</taxon>
        <taxon>Xylaria</taxon>
    </lineage>
</organism>
<keyword evidence="17" id="KW-1133">Transmembrane helix</keyword>
<comment type="caution">
    <text evidence="20">The sequence shown here is derived from an EMBL/GenBank/DDBJ whole genome shotgun (WGS) entry which is preliminary data.</text>
</comment>
<dbReference type="OrthoDB" id="4773980at2759"/>
<evidence type="ECO:0000256" key="12">
    <source>
        <dbReference type="ARBA" id="ARBA00023157"/>
    </source>
</evidence>
<evidence type="ECO:0000256" key="10">
    <source>
        <dbReference type="ARBA" id="ARBA00023004"/>
    </source>
</evidence>
<evidence type="ECO:0000256" key="7">
    <source>
        <dbReference type="ARBA" id="ARBA00022622"/>
    </source>
</evidence>
<keyword evidence="21" id="KW-1185">Reference proteome</keyword>
<dbReference type="EMBL" id="SKBN01000168">
    <property type="protein sequence ID" value="TGJ81451.1"/>
    <property type="molecule type" value="Genomic_DNA"/>
</dbReference>
<feature type="binding site" description="axial binding residue" evidence="15">
    <location>
        <position position="48"/>
    </location>
    <ligand>
        <name>heme</name>
        <dbReference type="ChEBI" id="CHEBI:30413"/>
    </ligand>
    <ligandPart>
        <name>Fe</name>
        <dbReference type="ChEBI" id="CHEBI:18248"/>
    </ligandPart>
</feature>
<keyword evidence="8 15" id="KW-0479">Metal-binding</keyword>
<evidence type="ECO:0000313" key="20">
    <source>
        <dbReference type="EMBL" id="TGJ81451.1"/>
    </source>
</evidence>
<evidence type="ECO:0000256" key="16">
    <source>
        <dbReference type="SAM" id="MobiDB-lite"/>
    </source>
</evidence>
<dbReference type="PANTHER" id="PTHR37928:SF2">
    <property type="entry name" value="GPI ANCHORED CFEM DOMAIN PROTEIN (AFU_ORTHOLOGUE AFUA_6G10580)"/>
    <property type="match status" value="1"/>
</dbReference>
<comment type="similarity">
    <text evidence="3">Belongs to the RBT5 family.</text>
</comment>
<name>A0A4Z0YPT7_9PEZI</name>
<evidence type="ECO:0000256" key="6">
    <source>
        <dbReference type="ARBA" id="ARBA00022617"/>
    </source>
</evidence>
<sequence>MRFPPVLVVLSFAIVAKAQNLTSYLPECALPCVKQTLNSTKLCANIDDNKCLCENASQIIFPSRLCFVQSCESSNPVELRSEITSGWEKFCNDSGTPISLATGGGPVPSPFPTSSVTSSTLPTSSSTASSDTIPPAPKSGLSTGAKAGIGVGAGVGSLVVIGGLVFLGFRLGRKRRANNAGGESIPPLNEGIHPGNGQSAILPDTTTTWTTAEGGGDNWAYKPQPAFAELPAHGGGVTELPVSERPAELWHGVMPPELSTDGEIPRTASTTRL</sequence>
<keyword evidence="10 15" id="KW-0408">Iron</keyword>
<keyword evidence="13" id="KW-0325">Glycoprotein</keyword>
<dbReference type="Proteomes" id="UP000297716">
    <property type="component" value="Unassembled WGS sequence"/>
</dbReference>
<dbReference type="PROSITE" id="PS52012">
    <property type="entry name" value="CFEM"/>
    <property type="match status" value="1"/>
</dbReference>
<evidence type="ECO:0000256" key="17">
    <source>
        <dbReference type="SAM" id="Phobius"/>
    </source>
</evidence>
<dbReference type="GO" id="GO:0005576">
    <property type="term" value="C:extracellular region"/>
    <property type="evidence" value="ECO:0007669"/>
    <property type="project" value="UniProtKB-SubCell"/>
</dbReference>
<proteinExistence type="inferred from homology"/>
<evidence type="ECO:0000256" key="18">
    <source>
        <dbReference type="SAM" id="SignalP"/>
    </source>
</evidence>
<evidence type="ECO:0000256" key="9">
    <source>
        <dbReference type="ARBA" id="ARBA00022729"/>
    </source>
</evidence>
<evidence type="ECO:0000256" key="4">
    <source>
        <dbReference type="ARBA" id="ARBA00022475"/>
    </source>
</evidence>
<reference evidence="20 21" key="1">
    <citation type="submission" date="2019-03" db="EMBL/GenBank/DDBJ databases">
        <title>Draft genome sequence of Xylaria hypoxylon DSM 108379, a ubiquitous saprotrophic-parasitic fungi on hardwood.</title>
        <authorList>
            <person name="Buettner E."/>
            <person name="Leonhardt S."/>
            <person name="Gebauer A.M."/>
            <person name="Liers C."/>
            <person name="Hofrichter M."/>
            <person name="Kellner H."/>
        </authorList>
    </citation>
    <scope>NUCLEOTIDE SEQUENCE [LARGE SCALE GENOMIC DNA]</scope>
    <source>
        <strain evidence="20 21">DSM 108379</strain>
    </source>
</reference>
<evidence type="ECO:0000256" key="15">
    <source>
        <dbReference type="PROSITE-ProRule" id="PRU01356"/>
    </source>
</evidence>
<keyword evidence="7" id="KW-0336">GPI-anchor</keyword>
<dbReference type="InterPro" id="IPR008427">
    <property type="entry name" value="Extracellular_membr_CFEM_dom"/>
</dbReference>
<feature type="region of interest" description="Disordered" evidence="16">
    <location>
        <begin position="102"/>
        <end position="139"/>
    </location>
</feature>
<keyword evidence="4" id="KW-1003">Cell membrane</keyword>
<dbReference type="Pfam" id="PF05730">
    <property type="entry name" value="CFEM"/>
    <property type="match status" value="1"/>
</dbReference>
<evidence type="ECO:0000259" key="19">
    <source>
        <dbReference type="PROSITE" id="PS52012"/>
    </source>
</evidence>
<evidence type="ECO:0000256" key="11">
    <source>
        <dbReference type="ARBA" id="ARBA00023136"/>
    </source>
</evidence>
<keyword evidence="6 15" id="KW-0349">Heme</keyword>